<evidence type="ECO:0000256" key="8">
    <source>
        <dbReference type="ARBA" id="ARBA00022701"/>
    </source>
</evidence>
<evidence type="ECO:0000256" key="14">
    <source>
        <dbReference type="ARBA" id="ARBA00023235"/>
    </source>
</evidence>
<keyword evidence="21" id="KW-1185">Reference proteome</keyword>
<dbReference type="Pfam" id="PF00254">
    <property type="entry name" value="FKBP_C"/>
    <property type="match status" value="3"/>
</dbReference>
<comment type="catalytic activity">
    <reaction evidence="1 16">
        <text>[protein]-peptidylproline (omega=180) = [protein]-peptidylproline (omega=0)</text>
        <dbReference type="Rhea" id="RHEA:16237"/>
        <dbReference type="Rhea" id="RHEA-COMP:10747"/>
        <dbReference type="Rhea" id="RHEA-COMP:10748"/>
        <dbReference type="ChEBI" id="CHEBI:83833"/>
        <dbReference type="ChEBI" id="CHEBI:83834"/>
        <dbReference type="EC" id="5.2.1.8"/>
    </reaction>
</comment>
<proteinExistence type="predicted"/>
<dbReference type="Proteomes" id="UP001418222">
    <property type="component" value="Unassembled WGS sequence"/>
</dbReference>
<evidence type="ECO:0000256" key="7">
    <source>
        <dbReference type="ARBA" id="ARBA00022553"/>
    </source>
</evidence>
<dbReference type="SMART" id="SM00028">
    <property type="entry name" value="TPR"/>
    <property type="match status" value="3"/>
</dbReference>
<dbReference type="FunFam" id="3.10.50.40:FF:000052">
    <property type="entry name" value="Peptidylprolyl isomerase"/>
    <property type="match status" value="1"/>
</dbReference>
<feature type="domain" description="PPIase FKBP-type" evidence="19">
    <location>
        <begin position="52"/>
        <end position="148"/>
    </location>
</feature>
<dbReference type="Gene3D" id="1.25.40.10">
    <property type="entry name" value="Tetratricopeptide repeat domain"/>
    <property type="match status" value="1"/>
</dbReference>
<evidence type="ECO:0000313" key="21">
    <source>
        <dbReference type="Proteomes" id="UP001418222"/>
    </source>
</evidence>
<feature type="repeat" description="TPR" evidence="17">
    <location>
        <begin position="450"/>
        <end position="483"/>
    </location>
</feature>
<dbReference type="Gene3D" id="3.10.50.40">
    <property type="match status" value="3"/>
</dbReference>
<dbReference type="PROSITE" id="PS50059">
    <property type="entry name" value="FKBP_PPIASE"/>
    <property type="match status" value="2"/>
</dbReference>
<keyword evidence="12" id="KW-0496">Mitochondrion</keyword>
<dbReference type="GO" id="GO:0003755">
    <property type="term" value="F:peptidyl-prolyl cis-trans isomerase activity"/>
    <property type="evidence" value="ECO:0007669"/>
    <property type="project" value="UniProtKB-KW"/>
</dbReference>
<dbReference type="InterPro" id="IPR011990">
    <property type="entry name" value="TPR-like_helical_dom_sf"/>
</dbReference>
<evidence type="ECO:0000256" key="18">
    <source>
        <dbReference type="SAM" id="MobiDB-lite"/>
    </source>
</evidence>
<keyword evidence="13" id="KW-0206">Cytoskeleton</keyword>
<comment type="subcellular location">
    <subcellularLocation>
        <location evidence="4">Cytoplasm</location>
        <location evidence="4">Cytoskeleton</location>
    </subcellularLocation>
    <subcellularLocation>
        <location evidence="5">Cytoplasm</location>
        <location evidence="5">Cytosol</location>
    </subcellularLocation>
    <subcellularLocation>
        <location evidence="3">Mitochondrion</location>
    </subcellularLocation>
    <subcellularLocation>
        <location evidence="2">Nucleus</location>
    </subcellularLocation>
</comment>
<evidence type="ECO:0000256" key="9">
    <source>
        <dbReference type="ARBA" id="ARBA00022737"/>
    </source>
</evidence>
<organism evidence="20 21">
    <name type="scientific">Platanthera zijinensis</name>
    <dbReference type="NCBI Taxonomy" id="2320716"/>
    <lineage>
        <taxon>Eukaryota</taxon>
        <taxon>Viridiplantae</taxon>
        <taxon>Streptophyta</taxon>
        <taxon>Embryophyta</taxon>
        <taxon>Tracheophyta</taxon>
        <taxon>Spermatophyta</taxon>
        <taxon>Magnoliopsida</taxon>
        <taxon>Liliopsida</taxon>
        <taxon>Asparagales</taxon>
        <taxon>Orchidaceae</taxon>
        <taxon>Orchidoideae</taxon>
        <taxon>Orchideae</taxon>
        <taxon>Orchidinae</taxon>
        <taxon>Platanthera</taxon>
    </lineage>
</organism>
<keyword evidence="9" id="KW-0677">Repeat</keyword>
<dbReference type="SUPFAM" id="SSF48452">
    <property type="entry name" value="TPR-like"/>
    <property type="match status" value="1"/>
</dbReference>
<keyword evidence="7" id="KW-0597">Phosphoprotein</keyword>
<keyword evidence="10 17" id="KW-0802">TPR repeat</keyword>
<evidence type="ECO:0000256" key="5">
    <source>
        <dbReference type="ARBA" id="ARBA00004514"/>
    </source>
</evidence>
<evidence type="ECO:0000256" key="17">
    <source>
        <dbReference type="PROSITE-ProRule" id="PRU00339"/>
    </source>
</evidence>
<dbReference type="FunFam" id="3.10.50.40:FF:000039">
    <property type="entry name" value="Peptidylprolyl isomerase"/>
    <property type="match status" value="1"/>
</dbReference>
<evidence type="ECO:0000256" key="10">
    <source>
        <dbReference type="ARBA" id="ARBA00022803"/>
    </source>
</evidence>
<dbReference type="FunFam" id="1.25.40.10:FF:000008">
    <property type="entry name" value="Peptidylprolyl isomerase"/>
    <property type="match status" value="1"/>
</dbReference>
<keyword evidence="13" id="KW-0963">Cytoplasm</keyword>
<dbReference type="InterPro" id="IPR013105">
    <property type="entry name" value="TPR_2"/>
</dbReference>
<dbReference type="InterPro" id="IPR046357">
    <property type="entry name" value="PPIase_dom_sf"/>
</dbReference>
<dbReference type="Pfam" id="PF07719">
    <property type="entry name" value="TPR_2"/>
    <property type="match status" value="1"/>
</dbReference>
<sequence length="627" mass="71279">MAVEEIPEPQEYAPKKKKSDEDYEKRKKNITPGSLMKAMLRSGEGTAKPTEGDQVIFHCTIRTVDGVTVTSTRLEHGGKGYPRRYILGKSKMLLGLCEGIPTMLKGEIAMFKVKPELLYAEVDCPVTAPEDFPTDVELHFEIEILDFFKAKIVTEDMGVVKKTIFEGQGWECPREPYEVEAWITAKQTDGKMILPRLKEPYYFTFGKSEIPNGLEMGIGTMSKKEKAVIFVNDSYLTKSSLLQIPEGLEEVQFEVELVHFTQVRDMLGDGRLIKRRIRDGKGEFPMDCPLQDSLLRVFYKGMILNEEKTVFYNTRVDNNGEPLEFCSGEGLVPEGFEMSVRLMLPGEISLVTCPPDYAYDRFKRPANVPEGAYVQWEIELVGFEMPKDWTGLNFQNIMDEVVKIKSTGNRLFKEGKYELAKAKYDKVLREYNHVNPQDDEEGKTFLNSRNTLHLNVAACFQKMGEYRKSIETCNKVLDANPVNVKALYRRGMAYMLSGDFEEARKDFNAMISMDKSSEPDANAALQKLKQKELEVEKKDRKQFKGLFDKKPGEISEVGTSSIDDQILDTLNPDVDSINPEKDTHTDRANSANIGDYVEAERISLLDRLWPAGRRFCTALGLNRCSIL</sequence>
<keyword evidence="11" id="KW-0007">Acetylation</keyword>
<dbReference type="PANTHER" id="PTHR46512:SF8">
    <property type="entry name" value="PEPTIDYLPROLYL ISOMERASE"/>
    <property type="match status" value="1"/>
</dbReference>
<dbReference type="FunFam" id="3.10.50.40:FF:000029">
    <property type="entry name" value="Peptidylprolyl isomerase"/>
    <property type="match status" value="1"/>
</dbReference>
<evidence type="ECO:0000256" key="15">
    <source>
        <dbReference type="ARBA" id="ARBA00023242"/>
    </source>
</evidence>
<gene>
    <name evidence="20" type="primary">PAS1</name>
    <name evidence="20" type="ORF">KSP39_PZI007589</name>
</gene>
<evidence type="ECO:0000256" key="11">
    <source>
        <dbReference type="ARBA" id="ARBA00022990"/>
    </source>
</evidence>
<dbReference type="PANTHER" id="PTHR46512">
    <property type="entry name" value="PEPTIDYLPROLYL ISOMERASE"/>
    <property type="match status" value="1"/>
</dbReference>
<feature type="region of interest" description="Disordered" evidence="18">
    <location>
        <begin position="1"/>
        <end position="29"/>
    </location>
</feature>
<accession>A0AAP0BPS7</accession>
<dbReference type="InterPro" id="IPR050754">
    <property type="entry name" value="FKBP4/5/8-like"/>
</dbReference>
<evidence type="ECO:0000313" key="20">
    <source>
        <dbReference type="EMBL" id="KAK8944971.1"/>
    </source>
</evidence>
<keyword evidence="15" id="KW-0539">Nucleus</keyword>
<dbReference type="AlphaFoldDB" id="A0AAP0BPS7"/>
<reference evidence="20 21" key="1">
    <citation type="journal article" date="2022" name="Nat. Plants">
        <title>Genomes of leafy and leafless Platanthera orchids illuminate the evolution of mycoheterotrophy.</title>
        <authorList>
            <person name="Li M.H."/>
            <person name="Liu K.W."/>
            <person name="Li Z."/>
            <person name="Lu H.C."/>
            <person name="Ye Q.L."/>
            <person name="Zhang D."/>
            <person name="Wang J.Y."/>
            <person name="Li Y.F."/>
            <person name="Zhong Z.M."/>
            <person name="Liu X."/>
            <person name="Yu X."/>
            <person name="Liu D.K."/>
            <person name="Tu X.D."/>
            <person name="Liu B."/>
            <person name="Hao Y."/>
            <person name="Liao X.Y."/>
            <person name="Jiang Y.T."/>
            <person name="Sun W.H."/>
            <person name="Chen J."/>
            <person name="Chen Y.Q."/>
            <person name="Ai Y."/>
            <person name="Zhai J.W."/>
            <person name="Wu S.S."/>
            <person name="Zhou Z."/>
            <person name="Hsiao Y.Y."/>
            <person name="Wu W.L."/>
            <person name="Chen Y.Y."/>
            <person name="Lin Y.F."/>
            <person name="Hsu J.L."/>
            <person name="Li C.Y."/>
            <person name="Wang Z.W."/>
            <person name="Zhao X."/>
            <person name="Zhong W.Y."/>
            <person name="Ma X.K."/>
            <person name="Ma L."/>
            <person name="Huang J."/>
            <person name="Chen G.Z."/>
            <person name="Huang M.Z."/>
            <person name="Huang L."/>
            <person name="Peng D.H."/>
            <person name="Luo Y.B."/>
            <person name="Zou S.Q."/>
            <person name="Chen S.P."/>
            <person name="Lan S."/>
            <person name="Tsai W.C."/>
            <person name="Van de Peer Y."/>
            <person name="Liu Z.J."/>
        </authorList>
    </citation>
    <scope>NUCLEOTIDE SEQUENCE [LARGE SCALE GENOMIC DNA]</scope>
    <source>
        <strain evidence="20">Lor287</strain>
    </source>
</reference>
<name>A0AAP0BPS7_9ASPA</name>
<dbReference type="PROSITE" id="PS50005">
    <property type="entry name" value="TPR"/>
    <property type="match status" value="2"/>
</dbReference>
<keyword evidence="14 16" id="KW-0413">Isomerase</keyword>
<dbReference type="GO" id="GO:0005874">
    <property type="term" value="C:microtubule"/>
    <property type="evidence" value="ECO:0007669"/>
    <property type="project" value="UniProtKB-KW"/>
</dbReference>
<dbReference type="SUPFAM" id="SSF54534">
    <property type="entry name" value="FKBP-like"/>
    <property type="match status" value="3"/>
</dbReference>
<evidence type="ECO:0000256" key="2">
    <source>
        <dbReference type="ARBA" id="ARBA00004123"/>
    </source>
</evidence>
<dbReference type="InterPro" id="IPR001179">
    <property type="entry name" value="PPIase_FKBP_dom"/>
</dbReference>
<dbReference type="EMBL" id="JBBWWQ010000006">
    <property type="protein sequence ID" value="KAK8944971.1"/>
    <property type="molecule type" value="Genomic_DNA"/>
</dbReference>
<keyword evidence="8" id="KW-0493">Microtubule</keyword>
<evidence type="ECO:0000256" key="4">
    <source>
        <dbReference type="ARBA" id="ARBA00004245"/>
    </source>
</evidence>
<keyword evidence="6" id="KW-0488">Methylation</keyword>
<dbReference type="InterPro" id="IPR019734">
    <property type="entry name" value="TPR_rpt"/>
</dbReference>
<evidence type="ECO:0000256" key="1">
    <source>
        <dbReference type="ARBA" id="ARBA00000971"/>
    </source>
</evidence>
<dbReference type="GO" id="GO:0005634">
    <property type="term" value="C:nucleus"/>
    <property type="evidence" value="ECO:0007669"/>
    <property type="project" value="UniProtKB-SubCell"/>
</dbReference>
<evidence type="ECO:0000259" key="19">
    <source>
        <dbReference type="PROSITE" id="PS50059"/>
    </source>
</evidence>
<evidence type="ECO:0000256" key="16">
    <source>
        <dbReference type="PROSITE-ProRule" id="PRU00277"/>
    </source>
</evidence>
<dbReference type="GO" id="GO:0005739">
    <property type="term" value="C:mitochondrion"/>
    <property type="evidence" value="ECO:0007669"/>
    <property type="project" value="UniProtKB-SubCell"/>
</dbReference>
<evidence type="ECO:0000256" key="6">
    <source>
        <dbReference type="ARBA" id="ARBA00022481"/>
    </source>
</evidence>
<dbReference type="GO" id="GO:0005829">
    <property type="term" value="C:cytosol"/>
    <property type="evidence" value="ECO:0007669"/>
    <property type="project" value="UniProtKB-SubCell"/>
</dbReference>
<feature type="repeat" description="TPR" evidence="17">
    <location>
        <begin position="484"/>
        <end position="517"/>
    </location>
</feature>
<evidence type="ECO:0000256" key="3">
    <source>
        <dbReference type="ARBA" id="ARBA00004173"/>
    </source>
</evidence>
<feature type="domain" description="PPIase FKBP-type" evidence="19">
    <location>
        <begin position="292"/>
        <end position="384"/>
    </location>
</feature>
<keyword evidence="16" id="KW-0697">Rotamase</keyword>
<dbReference type="EC" id="5.2.1.8" evidence="16"/>
<comment type="caution">
    <text evidence="20">The sequence shown here is derived from an EMBL/GenBank/DDBJ whole genome shotgun (WGS) entry which is preliminary data.</text>
</comment>
<evidence type="ECO:0000256" key="13">
    <source>
        <dbReference type="ARBA" id="ARBA00023212"/>
    </source>
</evidence>
<evidence type="ECO:0000256" key="12">
    <source>
        <dbReference type="ARBA" id="ARBA00023128"/>
    </source>
</evidence>
<protein>
    <recommendedName>
        <fullName evidence="16">peptidylprolyl isomerase</fullName>
        <ecNumber evidence="16">5.2.1.8</ecNumber>
    </recommendedName>
</protein>